<name>A0A2P7BQ06_9HYPH</name>
<dbReference type="Gene3D" id="1.10.443.10">
    <property type="entry name" value="Intergrase catalytic core"/>
    <property type="match status" value="1"/>
</dbReference>
<dbReference type="Pfam" id="PF00589">
    <property type="entry name" value="Phage_integrase"/>
    <property type="match status" value="1"/>
</dbReference>
<dbReference type="GO" id="GO:0015074">
    <property type="term" value="P:DNA integration"/>
    <property type="evidence" value="ECO:0007669"/>
    <property type="project" value="InterPro"/>
</dbReference>
<dbReference type="InterPro" id="IPR013762">
    <property type="entry name" value="Integrase-like_cat_sf"/>
</dbReference>
<feature type="domain" description="Tyr recombinase" evidence="3">
    <location>
        <begin position="199"/>
        <end position="381"/>
    </location>
</feature>
<accession>A0A2P7BQ06</accession>
<evidence type="ECO:0000259" key="3">
    <source>
        <dbReference type="PROSITE" id="PS51898"/>
    </source>
</evidence>
<evidence type="ECO:0000313" key="5">
    <source>
        <dbReference type="Proteomes" id="UP000241444"/>
    </source>
</evidence>
<keyword evidence="1" id="KW-0233">DNA recombination</keyword>
<dbReference type="EMBL" id="PGGO01000008">
    <property type="protein sequence ID" value="PSH68553.1"/>
    <property type="molecule type" value="Genomic_DNA"/>
</dbReference>
<sequence>MACRWGTGGRRFELEDVGMNDVATIDLPYIEFNPNRHRKERYYFRANGKRYGRLPDNPSRQEFTDKYWEFRNLFEGALASLQEIAIAQEVPLVAKPGTFHFLCVNYLRSKAFEKLDATTQNKRRSIIDSMLLEPLTAADPRLFAHIPIPAFGAESVETLRDRKKDTPFAADERLKVLRQIFEAGKTAKPQPLVKVNTAKLVESFRVKTEGHATMRDDDIAKYVERHGTQSKAVLGLTILMYTGVRVSDLALIGPQHRRGDVLTFRVFKGRNKNPTTLQVPVHPILDAVLKLHPVTDLSYMVTEYGRPFSIKGLGNRVSDWFTQAGLPHLTAHSVRKGLATNMAENEATDLMLEGMFGWKDAKTSKIYTRNAQRARLARQAVSKIDWGESGNVLTEETGDESENMPEIANGS</sequence>
<comment type="caution">
    <text evidence="4">The sequence shown here is derived from an EMBL/GenBank/DDBJ whole genome shotgun (WGS) entry which is preliminary data.</text>
</comment>
<keyword evidence="5" id="KW-1185">Reference proteome</keyword>
<dbReference type="InterPro" id="IPR011010">
    <property type="entry name" value="DNA_brk_join_enz"/>
</dbReference>
<dbReference type="OrthoDB" id="7873969at2"/>
<protein>
    <recommendedName>
        <fullName evidence="3">Tyr recombinase domain-containing protein</fullName>
    </recommendedName>
</protein>
<gene>
    <name evidence="4" type="ORF">CU102_12375</name>
</gene>
<evidence type="ECO:0000256" key="1">
    <source>
        <dbReference type="ARBA" id="ARBA00023172"/>
    </source>
</evidence>
<dbReference type="GO" id="GO:0003677">
    <property type="term" value="F:DNA binding"/>
    <property type="evidence" value="ECO:0007669"/>
    <property type="project" value="InterPro"/>
</dbReference>
<proteinExistence type="predicted"/>
<dbReference type="AlphaFoldDB" id="A0A2P7BQ06"/>
<feature type="region of interest" description="Disordered" evidence="2">
    <location>
        <begin position="390"/>
        <end position="411"/>
    </location>
</feature>
<organism evidence="4 5">
    <name type="scientific">Phyllobacterium brassicacearum</name>
    <dbReference type="NCBI Taxonomy" id="314235"/>
    <lineage>
        <taxon>Bacteria</taxon>
        <taxon>Pseudomonadati</taxon>
        <taxon>Pseudomonadota</taxon>
        <taxon>Alphaproteobacteria</taxon>
        <taxon>Hyphomicrobiales</taxon>
        <taxon>Phyllobacteriaceae</taxon>
        <taxon>Phyllobacterium</taxon>
    </lineage>
</organism>
<evidence type="ECO:0000256" key="2">
    <source>
        <dbReference type="SAM" id="MobiDB-lite"/>
    </source>
</evidence>
<dbReference type="SUPFAM" id="SSF56349">
    <property type="entry name" value="DNA breaking-rejoining enzymes"/>
    <property type="match status" value="1"/>
</dbReference>
<dbReference type="Proteomes" id="UP000241444">
    <property type="component" value="Unassembled WGS sequence"/>
</dbReference>
<dbReference type="CDD" id="cd00397">
    <property type="entry name" value="DNA_BRE_C"/>
    <property type="match status" value="1"/>
</dbReference>
<reference evidence="5" key="1">
    <citation type="submission" date="2017-11" db="EMBL/GenBank/DDBJ databases">
        <authorList>
            <person name="Kuznetsova I."/>
            <person name="Sazanova A."/>
            <person name="Chirak E."/>
            <person name="Safronova V."/>
            <person name="Willems A."/>
        </authorList>
    </citation>
    <scope>NUCLEOTIDE SEQUENCE [LARGE SCALE GENOMIC DNA]</scope>
    <source>
        <strain evidence="5">STM 196</strain>
    </source>
</reference>
<dbReference type="GO" id="GO:0006310">
    <property type="term" value="P:DNA recombination"/>
    <property type="evidence" value="ECO:0007669"/>
    <property type="project" value="UniProtKB-KW"/>
</dbReference>
<dbReference type="PROSITE" id="PS51898">
    <property type="entry name" value="TYR_RECOMBINASE"/>
    <property type="match status" value="1"/>
</dbReference>
<evidence type="ECO:0000313" key="4">
    <source>
        <dbReference type="EMBL" id="PSH68553.1"/>
    </source>
</evidence>
<dbReference type="InterPro" id="IPR002104">
    <property type="entry name" value="Integrase_catalytic"/>
</dbReference>